<comment type="similarity">
    <text evidence="1">Belongs to the ROK (NagC/XylR) family.</text>
</comment>
<dbReference type="SUPFAM" id="SSF53067">
    <property type="entry name" value="Actin-like ATPase domain"/>
    <property type="match status" value="1"/>
</dbReference>
<dbReference type="RefSeq" id="WP_377933965.1">
    <property type="nucleotide sequence ID" value="NZ_JBHUEA010000011.1"/>
</dbReference>
<dbReference type="Proteomes" id="UP001597347">
    <property type="component" value="Unassembled WGS sequence"/>
</dbReference>
<dbReference type="EMBL" id="JBHUEA010000011">
    <property type="protein sequence ID" value="MFD1721591.1"/>
    <property type="molecule type" value="Genomic_DNA"/>
</dbReference>
<dbReference type="InterPro" id="IPR000600">
    <property type="entry name" value="ROK"/>
</dbReference>
<dbReference type="Gene3D" id="3.30.420.40">
    <property type="match status" value="2"/>
</dbReference>
<dbReference type="InterPro" id="IPR036390">
    <property type="entry name" value="WH_DNA-bd_sf"/>
</dbReference>
<dbReference type="PANTHER" id="PTHR18964">
    <property type="entry name" value="ROK (REPRESSOR, ORF, KINASE) FAMILY"/>
    <property type="match status" value="1"/>
</dbReference>
<protein>
    <submittedName>
        <fullName evidence="2">ROK family protein</fullName>
    </submittedName>
</protein>
<sequence length="392" mass="39391">MTRLDAPLALGASGRRRNLALLLRRVHAAPATRSELTRTSGLNRSTVGALVAELAERGLVVEDEAAPLGQVGRPSPLVRTGERPVAIAVNPEVDAVTTALVRLGGRVLAVERTPFTSPPGVDDAVRAAGDSAARLLAAHPDRDPLGAGVAVPGVVATADGVVRLAPHLGWRDVPLAALLEHALDVPVAIANDAALGVRAEWLFGAGRGVEDLVYLNGGASGIGGGIVAGGRPLTGSSGHAGEFGHAVIGGAGERDTLGVPGTLEALVRRSALLDVLGLDDAGPDELEAALLAAAEEPAVAAEVERQAAALAVAIANTVVVLNPARVVLGGSLSALAAVAGHRIEQLVAGTALPGVGDRVELRRGELGSGILVIGAAELAFAPLLDDPAAYRS</sequence>
<organism evidence="2 3">
    <name type="scientific">Amnibacterium endophyticum</name>
    <dbReference type="NCBI Taxonomy" id="2109337"/>
    <lineage>
        <taxon>Bacteria</taxon>
        <taxon>Bacillati</taxon>
        <taxon>Actinomycetota</taxon>
        <taxon>Actinomycetes</taxon>
        <taxon>Micrococcales</taxon>
        <taxon>Microbacteriaceae</taxon>
        <taxon>Amnibacterium</taxon>
    </lineage>
</organism>
<evidence type="ECO:0000256" key="1">
    <source>
        <dbReference type="ARBA" id="ARBA00006479"/>
    </source>
</evidence>
<accession>A0ABW4LE42</accession>
<dbReference type="Pfam" id="PF00480">
    <property type="entry name" value="ROK"/>
    <property type="match status" value="1"/>
</dbReference>
<evidence type="ECO:0000313" key="3">
    <source>
        <dbReference type="Proteomes" id="UP001597347"/>
    </source>
</evidence>
<gene>
    <name evidence="2" type="ORF">ACFSBI_08520</name>
</gene>
<proteinExistence type="inferred from homology"/>
<dbReference type="InterPro" id="IPR043129">
    <property type="entry name" value="ATPase_NBD"/>
</dbReference>
<reference evidence="3" key="1">
    <citation type="journal article" date="2019" name="Int. J. Syst. Evol. Microbiol.">
        <title>The Global Catalogue of Microorganisms (GCM) 10K type strain sequencing project: providing services to taxonomists for standard genome sequencing and annotation.</title>
        <authorList>
            <consortium name="The Broad Institute Genomics Platform"/>
            <consortium name="The Broad Institute Genome Sequencing Center for Infectious Disease"/>
            <person name="Wu L."/>
            <person name="Ma J."/>
        </authorList>
    </citation>
    <scope>NUCLEOTIDE SEQUENCE [LARGE SCALE GENOMIC DNA]</scope>
    <source>
        <strain evidence="3">CGMCC 1.12471</strain>
    </source>
</reference>
<name>A0ABW4LE42_9MICO</name>
<dbReference type="Gene3D" id="1.10.10.10">
    <property type="entry name" value="Winged helix-like DNA-binding domain superfamily/Winged helix DNA-binding domain"/>
    <property type="match status" value="1"/>
</dbReference>
<evidence type="ECO:0000313" key="2">
    <source>
        <dbReference type="EMBL" id="MFD1721591.1"/>
    </source>
</evidence>
<dbReference type="PANTHER" id="PTHR18964:SF149">
    <property type="entry name" value="BIFUNCTIONAL UDP-N-ACETYLGLUCOSAMINE 2-EPIMERASE_N-ACETYLMANNOSAMINE KINASE"/>
    <property type="match status" value="1"/>
</dbReference>
<keyword evidence="3" id="KW-1185">Reference proteome</keyword>
<dbReference type="InterPro" id="IPR036388">
    <property type="entry name" value="WH-like_DNA-bd_sf"/>
</dbReference>
<comment type="caution">
    <text evidence="2">The sequence shown here is derived from an EMBL/GenBank/DDBJ whole genome shotgun (WGS) entry which is preliminary data.</text>
</comment>
<dbReference type="SUPFAM" id="SSF46785">
    <property type="entry name" value="Winged helix' DNA-binding domain"/>
    <property type="match status" value="1"/>
</dbReference>